<evidence type="ECO:0000256" key="9">
    <source>
        <dbReference type="SAM" id="MobiDB-lite"/>
    </source>
</evidence>
<dbReference type="PANTHER" id="PTHR12308">
    <property type="entry name" value="ANOCTAMIN"/>
    <property type="match status" value="1"/>
</dbReference>
<evidence type="ECO:0000256" key="4">
    <source>
        <dbReference type="ARBA" id="ARBA00022692"/>
    </source>
</evidence>
<feature type="transmembrane region" description="Helical" evidence="8">
    <location>
        <begin position="447"/>
        <end position="473"/>
    </location>
</feature>
<feature type="region of interest" description="Disordered" evidence="9">
    <location>
        <begin position="140"/>
        <end position="163"/>
    </location>
</feature>
<evidence type="ECO:0000256" key="1">
    <source>
        <dbReference type="ARBA" id="ARBA00004651"/>
    </source>
</evidence>
<feature type="transmembrane region" description="Helical" evidence="8">
    <location>
        <begin position="292"/>
        <end position="319"/>
    </location>
</feature>
<evidence type="ECO:0000313" key="13">
    <source>
        <dbReference type="Proteomes" id="UP001187531"/>
    </source>
</evidence>
<dbReference type="Pfam" id="PF04547">
    <property type="entry name" value="Anoctamin"/>
    <property type="match status" value="1"/>
</dbReference>
<evidence type="ECO:0000313" key="12">
    <source>
        <dbReference type="EMBL" id="KAK2713217.1"/>
    </source>
</evidence>
<dbReference type="GO" id="GO:0046983">
    <property type="term" value="F:protein dimerization activity"/>
    <property type="evidence" value="ECO:0007669"/>
    <property type="project" value="InterPro"/>
</dbReference>
<evidence type="ECO:0000256" key="3">
    <source>
        <dbReference type="ARBA" id="ARBA00022475"/>
    </source>
</evidence>
<keyword evidence="6 8" id="KW-0472">Membrane</keyword>
<evidence type="ECO:0000259" key="10">
    <source>
        <dbReference type="Pfam" id="PF04547"/>
    </source>
</evidence>
<keyword evidence="7" id="KW-0325">Glycoprotein</keyword>
<keyword evidence="3" id="KW-1003">Cell membrane</keyword>
<feature type="transmembrane region" description="Helical" evidence="8">
    <location>
        <begin position="371"/>
        <end position="390"/>
    </location>
</feature>
<keyword evidence="5 8" id="KW-1133">Transmembrane helix</keyword>
<accession>A0AA88L1P8</accession>
<dbReference type="InterPro" id="IPR049452">
    <property type="entry name" value="Anoctamin_TM"/>
</dbReference>
<proteinExistence type="inferred from homology"/>
<keyword evidence="13" id="KW-1185">Reference proteome</keyword>
<dbReference type="AlphaFoldDB" id="A0AA88L1P8"/>
<feature type="domain" description="Anoctamin transmembrane" evidence="10">
    <location>
        <begin position="281"/>
        <end position="856"/>
    </location>
</feature>
<evidence type="ECO:0000256" key="5">
    <source>
        <dbReference type="ARBA" id="ARBA00022989"/>
    </source>
</evidence>
<feature type="transmembrane region" description="Helical" evidence="8">
    <location>
        <begin position="493"/>
        <end position="513"/>
    </location>
</feature>
<dbReference type="Proteomes" id="UP001187531">
    <property type="component" value="Unassembled WGS sequence"/>
</dbReference>
<evidence type="ECO:0000259" key="11">
    <source>
        <dbReference type="Pfam" id="PF16178"/>
    </source>
</evidence>
<dbReference type="InterPro" id="IPR032394">
    <property type="entry name" value="Anoct_dimer"/>
</dbReference>
<evidence type="ECO:0000256" key="8">
    <source>
        <dbReference type="RuleBase" id="RU280814"/>
    </source>
</evidence>
<feature type="compositionally biased region" description="Polar residues" evidence="9">
    <location>
        <begin position="151"/>
        <end position="160"/>
    </location>
</feature>
<organism evidence="12 13">
    <name type="scientific">Artemia franciscana</name>
    <name type="common">Brine shrimp</name>
    <name type="synonym">Artemia sanfranciscana</name>
    <dbReference type="NCBI Taxonomy" id="6661"/>
    <lineage>
        <taxon>Eukaryota</taxon>
        <taxon>Metazoa</taxon>
        <taxon>Ecdysozoa</taxon>
        <taxon>Arthropoda</taxon>
        <taxon>Crustacea</taxon>
        <taxon>Branchiopoda</taxon>
        <taxon>Anostraca</taxon>
        <taxon>Artemiidae</taxon>
        <taxon>Artemia</taxon>
    </lineage>
</organism>
<feature type="domain" description="Anoctamin dimerisation" evidence="11">
    <location>
        <begin position="59"/>
        <end position="277"/>
    </location>
</feature>
<comment type="subcellular location">
    <subcellularLocation>
        <location evidence="1">Cell membrane</location>
        <topology evidence="1">Multi-pass membrane protein</topology>
    </subcellularLocation>
    <subcellularLocation>
        <location evidence="8">Membrane</location>
        <topology evidence="8">Multi-pass membrane protein</topology>
    </subcellularLocation>
</comment>
<dbReference type="Pfam" id="PF16178">
    <property type="entry name" value="Anoct_dimer"/>
    <property type="match status" value="1"/>
</dbReference>
<feature type="transmembrane region" description="Helical" evidence="8">
    <location>
        <begin position="812"/>
        <end position="842"/>
    </location>
</feature>
<gene>
    <name evidence="12" type="ORF">QYM36_011793</name>
</gene>
<evidence type="ECO:0000256" key="2">
    <source>
        <dbReference type="ARBA" id="ARBA00009671"/>
    </source>
</evidence>
<comment type="caution">
    <text evidence="12">The sequence shown here is derived from an EMBL/GenBank/DDBJ whole genome shotgun (WGS) entry which is preliminary data.</text>
</comment>
<protein>
    <recommendedName>
        <fullName evidence="8">Anoctamin</fullName>
    </recommendedName>
</protein>
<dbReference type="GO" id="GO:0005254">
    <property type="term" value="F:chloride channel activity"/>
    <property type="evidence" value="ECO:0007669"/>
    <property type="project" value="TreeGrafter"/>
</dbReference>
<feature type="transmembrane region" description="Helical" evidence="8">
    <location>
        <begin position="666"/>
        <end position="692"/>
    </location>
</feature>
<name>A0AA88L1P8_ARTSF</name>
<keyword evidence="4 8" id="KW-0812">Transmembrane</keyword>
<dbReference type="PANTHER" id="PTHR12308:SF84">
    <property type="entry name" value="ANOCTAMIN"/>
    <property type="match status" value="1"/>
</dbReference>
<evidence type="ECO:0000256" key="6">
    <source>
        <dbReference type="ARBA" id="ARBA00023136"/>
    </source>
</evidence>
<dbReference type="EMBL" id="JAVRJZ010000015">
    <property type="protein sequence ID" value="KAK2713217.1"/>
    <property type="molecule type" value="Genomic_DNA"/>
</dbReference>
<dbReference type="InterPro" id="IPR007632">
    <property type="entry name" value="Anoctamin"/>
</dbReference>
<reference evidence="12" key="1">
    <citation type="submission" date="2023-07" db="EMBL/GenBank/DDBJ databases">
        <title>Chromosome-level genome assembly of Artemia franciscana.</title>
        <authorList>
            <person name="Jo E."/>
        </authorList>
    </citation>
    <scope>NUCLEOTIDE SEQUENCE</scope>
    <source>
        <tissue evidence="12">Whole body</tissue>
    </source>
</reference>
<dbReference type="GO" id="GO:0005886">
    <property type="term" value="C:plasma membrane"/>
    <property type="evidence" value="ECO:0007669"/>
    <property type="project" value="UniProtKB-SubCell"/>
</dbReference>
<evidence type="ECO:0000256" key="7">
    <source>
        <dbReference type="ARBA" id="ARBA00023180"/>
    </source>
</evidence>
<comment type="caution">
    <text evidence="8">Lacks conserved residue(s) required for the propagation of feature annotation.</text>
</comment>
<comment type="similarity">
    <text evidence="2 8">Belongs to the anoctamin family.</text>
</comment>
<feature type="transmembrane region" description="Helical" evidence="8">
    <location>
        <begin position="726"/>
        <end position="745"/>
    </location>
</feature>
<sequence length="897" mass="103052">MGSDFQVDEWLEETLKMLEDSDSIPGIIVDKGVFNTLEDVMTRSSRNSSINQCHIDGCCFRDGKRRIDMVLAYTDKSVTDEMHLQRRSVFESELQKQGLELELEDCVDSFDGKTYYLKIHAPWNFLLTQAEAVELKMPLKQKEDRPKTAGKSKTTSTNILKNKAPQKKNPYTAIFSLSKLEQFDIRDEDSFFSQTQRHFLVWHVLSKALYDENVSHRAGIRLLLAKETYIAAFPLHDGPYEIDSDSDESEASCSGLNERQILQEEWSRPGAFFKTQPYENIRRYFGDETGLYFSWLGFYTMMLVPASVAGLIAFLYGAFTLDSDSNVTSKEICGNEKDLTMCPLCDQVCPYWKLGDSCLFSKISYTFDNPATVVFAVFMSFWATILLELWKRRQAKIRWEWDLLYPQQLEDEEVRPEYEKSANGTRISPITGEEEPYVKPSSKNLRYFLSITGVLLIGAALVMAMLGVIIYRITIVIVFFKTEEGFVKQYAKLLTSITASLISLVVIQLLNWIGKMLAKYLTDLEAHRTQAEYDEKYTIKIWFFEFINDYSLLIYIALFKGRFYTYPGDPATKADIVSRLRTDQCDPAGCLSEIFIQLAIIMVGKQLLNNFLEILLPFIQNSWKLKRAKNSEMQKENAKGLPQWEKDLLLKPASRDMLQSEYLELAAQYGFVTLFVAAFPLAPLFALINCIIEIRVDAFKLVAQFRRPVPIRIADMGIWQEVIKSLTYLAVIVNAFVIAYTSEFIPRIVYYYTNDFDNDGYIRSTLSLFSTSDFTDEDRPSIDIDNRNFTECYYRGLRNPPSSEDAYKPAPMYWTIFAVRLCFVLVFEHLVFGITSLISIIIPDIPVEIKDSIKREMHMAREAMKKAGKSCSNLNILNLSNKEALSSSNGSHNQKKK</sequence>